<evidence type="ECO:0008006" key="4">
    <source>
        <dbReference type="Google" id="ProtNLM"/>
    </source>
</evidence>
<organism evidence="2 3">
    <name type="scientific">Cytobacillus oceanisediminis 2691</name>
    <dbReference type="NCBI Taxonomy" id="1196031"/>
    <lineage>
        <taxon>Bacteria</taxon>
        <taxon>Bacillati</taxon>
        <taxon>Bacillota</taxon>
        <taxon>Bacilli</taxon>
        <taxon>Bacillales</taxon>
        <taxon>Bacillaceae</taxon>
        <taxon>Cytobacillus</taxon>
    </lineage>
</organism>
<feature type="transmembrane region" description="Helical" evidence="1">
    <location>
        <begin position="281"/>
        <end position="305"/>
    </location>
</feature>
<evidence type="ECO:0000313" key="2">
    <source>
        <dbReference type="EMBL" id="AND41178.1"/>
    </source>
</evidence>
<feature type="transmembrane region" description="Helical" evidence="1">
    <location>
        <begin position="179"/>
        <end position="200"/>
    </location>
</feature>
<feature type="transmembrane region" description="Helical" evidence="1">
    <location>
        <begin position="221"/>
        <end position="238"/>
    </location>
</feature>
<proteinExistence type="predicted"/>
<dbReference type="Gene3D" id="1.20.210.10">
    <property type="entry name" value="Cytochrome c oxidase-like, subunit I domain"/>
    <property type="match status" value="1"/>
</dbReference>
<reference evidence="2 3" key="1">
    <citation type="submission" date="2016-04" db="EMBL/GenBank/DDBJ databases">
        <title>Complete genome sequence of Bacillus oceanisediminis strain 2691.</title>
        <authorList>
            <person name="Jeong H."/>
            <person name="Kim H.J."/>
            <person name="Lee D.-W."/>
        </authorList>
    </citation>
    <scope>NUCLEOTIDE SEQUENCE [LARGE SCALE GENOMIC DNA]</scope>
    <source>
        <strain evidence="2 3">2691</strain>
    </source>
</reference>
<feature type="transmembrane region" description="Helical" evidence="1">
    <location>
        <begin position="12"/>
        <end position="34"/>
    </location>
</feature>
<protein>
    <recommendedName>
        <fullName evidence="4">Cytochrome C oxidase subunit I</fullName>
    </recommendedName>
</protein>
<evidence type="ECO:0000313" key="3">
    <source>
        <dbReference type="Proteomes" id="UP000077856"/>
    </source>
</evidence>
<dbReference type="InterPro" id="IPR036927">
    <property type="entry name" value="Cyt_c_oxase-like_su1_sf"/>
</dbReference>
<feature type="transmembrane region" description="Helical" evidence="1">
    <location>
        <begin position="112"/>
        <end position="131"/>
    </location>
</feature>
<dbReference type="STRING" id="1196031.A361_19135"/>
<feature type="transmembrane region" description="Helical" evidence="1">
    <location>
        <begin position="244"/>
        <end position="261"/>
    </location>
</feature>
<dbReference type="Proteomes" id="UP000077856">
    <property type="component" value="Chromosome"/>
</dbReference>
<sequence>MFAKTKNETNIKLPFLFILFSLLCLIGAMSLILFKGDSIISSQFRVPAIWSAAHLFILGWALMTAMGAMYQLVPVVFLTPIWNERFGFIQFTVTAFGILYFAHSLFHNPESALLPGLITLTGILMFLLQMFMTLRQQAKPNVLTLFVGTALISLLTAILLGILMVFSMKTGFISDYYQAVFKSHILFATAGWFTLLIFGFSYKMVPMFSLSHGYSMKPAKYVFTVYASGLAAAVLSFFTEKNSLFTIALMILAGGFAFFTWHMLQILQRRVKKKLDYSFRFALLAIPAGLAIHLGAFICSLTGSFESAIGYLAFAYLQLWVALSIMGYLFKIVPFLWWTWRYSKEIGKHSVPSLKDMMNDKASIPVLSAFILGILSVTVSIAYEHLALFLSGQILTLGASIVFCYLIISVLKK</sequence>
<keyword evidence="1" id="KW-0472">Membrane</keyword>
<keyword evidence="1" id="KW-1133">Transmembrane helix</keyword>
<name>A0A160MF21_9BACI</name>
<feature type="transmembrane region" description="Helical" evidence="1">
    <location>
        <begin position="361"/>
        <end position="383"/>
    </location>
</feature>
<feature type="transmembrane region" description="Helical" evidence="1">
    <location>
        <begin position="389"/>
        <end position="411"/>
    </location>
</feature>
<dbReference type="KEGG" id="bon:A361_19135"/>
<dbReference type="EMBL" id="CP015506">
    <property type="protein sequence ID" value="AND41178.1"/>
    <property type="molecule type" value="Genomic_DNA"/>
</dbReference>
<feature type="transmembrane region" description="Helical" evidence="1">
    <location>
        <begin position="143"/>
        <end position="167"/>
    </location>
</feature>
<dbReference type="SUPFAM" id="SSF81442">
    <property type="entry name" value="Cytochrome c oxidase subunit I-like"/>
    <property type="match status" value="1"/>
</dbReference>
<feature type="transmembrane region" description="Helical" evidence="1">
    <location>
        <begin position="317"/>
        <end position="340"/>
    </location>
</feature>
<dbReference type="AlphaFoldDB" id="A0A160MF21"/>
<dbReference type="eggNOG" id="COG3278">
    <property type="taxonomic scope" value="Bacteria"/>
</dbReference>
<feature type="transmembrane region" description="Helical" evidence="1">
    <location>
        <begin position="54"/>
        <end position="79"/>
    </location>
</feature>
<gene>
    <name evidence="2" type="ORF">A361_19135</name>
</gene>
<feature type="transmembrane region" description="Helical" evidence="1">
    <location>
        <begin position="86"/>
        <end position="106"/>
    </location>
</feature>
<accession>A0A160MF21</accession>
<evidence type="ECO:0000256" key="1">
    <source>
        <dbReference type="SAM" id="Phobius"/>
    </source>
</evidence>
<dbReference type="RefSeq" id="WP_019379757.1">
    <property type="nucleotide sequence ID" value="NZ_CP015506.1"/>
</dbReference>
<keyword evidence="1" id="KW-0812">Transmembrane</keyword>